<evidence type="ECO:0008006" key="4">
    <source>
        <dbReference type="Google" id="ProtNLM"/>
    </source>
</evidence>
<organism evidence="2 3">
    <name type="scientific">Channa striata</name>
    <name type="common">Snakehead murrel</name>
    <name type="synonym">Ophicephalus striatus</name>
    <dbReference type="NCBI Taxonomy" id="64152"/>
    <lineage>
        <taxon>Eukaryota</taxon>
        <taxon>Metazoa</taxon>
        <taxon>Chordata</taxon>
        <taxon>Craniata</taxon>
        <taxon>Vertebrata</taxon>
        <taxon>Euteleostomi</taxon>
        <taxon>Actinopterygii</taxon>
        <taxon>Neopterygii</taxon>
        <taxon>Teleostei</taxon>
        <taxon>Neoteleostei</taxon>
        <taxon>Acanthomorphata</taxon>
        <taxon>Anabantaria</taxon>
        <taxon>Anabantiformes</taxon>
        <taxon>Channoidei</taxon>
        <taxon>Channidae</taxon>
        <taxon>Channa</taxon>
    </lineage>
</organism>
<dbReference type="AlphaFoldDB" id="A0AA88SX11"/>
<dbReference type="GO" id="GO:0042552">
    <property type="term" value="P:myelination"/>
    <property type="evidence" value="ECO:0007669"/>
    <property type="project" value="TreeGrafter"/>
</dbReference>
<feature type="region of interest" description="Disordered" evidence="1">
    <location>
        <begin position="1"/>
        <end position="337"/>
    </location>
</feature>
<dbReference type="Proteomes" id="UP001187415">
    <property type="component" value="Unassembled WGS sequence"/>
</dbReference>
<feature type="region of interest" description="Disordered" evidence="1">
    <location>
        <begin position="371"/>
        <end position="470"/>
    </location>
</feature>
<feature type="compositionally biased region" description="Basic and acidic residues" evidence="1">
    <location>
        <begin position="113"/>
        <end position="126"/>
    </location>
</feature>
<feature type="compositionally biased region" description="Polar residues" evidence="1">
    <location>
        <begin position="46"/>
        <end position="72"/>
    </location>
</feature>
<evidence type="ECO:0000256" key="1">
    <source>
        <dbReference type="SAM" id="MobiDB-lite"/>
    </source>
</evidence>
<feature type="compositionally biased region" description="Polar residues" evidence="1">
    <location>
        <begin position="24"/>
        <end position="37"/>
    </location>
</feature>
<dbReference type="EMBL" id="JAUPFM010000005">
    <property type="protein sequence ID" value="KAK2851876.1"/>
    <property type="molecule type" value="Genomic_DNA"/>
</dbReference>
<reference evidence="2" key="1">
    <citation type="submission" date="2023-07" db="EMBL/GenBank/DDBJ databases">
        <title>Chromosome-level Genome Assembly of Striped Snakehead (Channa striata).</title>
        <authorList>
            <person name="Liu H."/>
        </authorList>
    </citation>
    <scope>NUCLEOTIDE SEQUENCE</scope>
    <source>
        <strain evidence="2">Gz</strain>
        <tissue evidence="2">Muscle</tissue>
    </source>
</reference>
<gene>
    <name evidence="2" type="ORF">Q5P01_008152</name>
</gene>
<feature type="compositionally biased region" description="Polar residues" evidence="1">
    <location>
        <begin position="1"/>
        <end position="15"/>
    </location>
</feature>
<evidence type="ECO:0000313" key="2">
    <source>
        <dbReference type="EMBL" id="KAK2851876.1"/>
    </source>
</evidence>
<sequence>MGNEISISNEQTENGNIPEKHENGSVNGISANITSNGLEIDVKGETTVQQNGEPLSLSLATKPSEPESTGVKSESEPAEAQVISEVPEPPTQKEESKRKRDKVKLFGKVFKKKAADVKSDQEKEASNEDQPDAADPQTETANLQPASESLTEPESVTLQLSPEGEKAPETDNGNDPPVENQEDCEPEENPVMNFFKTLVAPTKISKKETATPDATKEQSQRETQPAATTTVAQLSEPPAAPKGMPAPPPPPPEPAKMEIKGETAAKATKPVPKEEPKAAAKGPESSKAKSTKDSLSKLFRSKKKVDPSKAGTLEAAAKPEPQPPVPEEKQTASKTPFLSLFKPKVLLDHMTTKVQAASTSGVRLLRRTTGVAAEPKKATSAPAAAAEAAQAGKPKEEPKTAAKSPEAVVDSKPATVASQAGDDAASVPRKLEKRNSIHLFFKNLGQKRHSTDAGVQTEPLVVAPAGEKTK</sequence>
<feature type="compositionally biased region" description="Low complexity" evidence="1">
    <location>
        <begin position="378"/>
        <end position="392"/>
    </location>
</feature>
<accession>A0AA88SX11</accession>
<feature type="compositionally biased region" description="Polar residues" evidence="1">
    <location>
        <begin position="221"/>
        <end position="233"/>
    </location>
</feature>
<dbReference type="InterPro" id="IPR026115">
    <property type="entry name" value="NABC1"/>
</dbReference>
<dbReference type="PANTHER" id="PTHR15016:SF6">
    <property type="entry name" value="BREAST CARCINOMA-AMPLIFIED SEQUENCE 1"/>
    <property type="match status" value="1"/>
</dbReference>
<feature type="compositionally biased region" description="Pro residues" evidence="1">
    <location>
        <begin position="238"/>
        <end position="254"/>
    </location>
</feature>
<protein>
    <recommendedName>
        <fullName evidence="4">Breast carcinoma-amplified sequence 1</fullName>
    </recommendedName>
</protein>
<proteinExistence type="predicted"/>
<feature type="compositionally biased region" description="Basic and acidic residues" evidence="1">
    <location>
        <begin position="271"/>
        <end position="295"/>
    </location>
</feature>
<feature type="compositionally biased region" description="Polar residues" evidence="1">
    <location>
        <begin position="137"/>
        <end position="160"/>
    </location>
</feature>
<keyword evidence="3" id="KW-1185">Reference proteome</keyword>
<dbReference type="PANTHER" id="PTHR15016">
    <property type="entry name" value="BREAST CARCINOMA-AMPLIFIED SEQUENCE 1"/>
    <property type="match status" value="1"/>
</dbReference>
<feature type="compositionally biased region" description="Basic and acidic residues" evidence="1">
    <location>
        <begin position="205"/>
        <end position="220"/>
    </location>
</feature>
<comment type="caution">
    <text evidence="2">The sequence shown here is derived from an EMBL/GenBank/DDBJ whole genome shotgun (WGS) entry which is preliminary data.</text>
</comment>
<evidence type="ECO:0000313" key="3">
    <source>
        <dbReference type="Proteomes" id="UP001187415"/>
    </source>
</evidence>
<name>A0AA88SX11_CHASR</name>